<proteinExistence type="predicted"/>
<keyword evidence="3" id="KW-0493">Microtubule</keyword>
<feature type="compositionally biased region" description="Low complexity" evidence="8">
    <location>
        <begin position="38"/>
        <end position="75"/>
    </location>
</feature>
<dbReference type="Proteomes" id="UP000054350">
    <property type="component" value="Unassembled WGS sequence"/>
</dbReference>
<protein>
    <recommendedName>
        <fullName evidence="9">AAA+ ATPase domain-containing protein</fullName>
    </recommendedName>
</protein>
<keyword evidence="5" id="KW-0067">ATP-binding</keyword>
<dbReference type="Pfam" id="PF00004">
    <property type="entry name" value="AAA"/>
    <property type="match status" value="1"/>
</dbReference>
<dbReference type="Gene3D" id="3.40.50.300">
    <property type="entry name" value="P-loop containing nucleotide triphosphate hydrolases"/>
    <property type="match status" value="1"/>
</dbReference>
<gene>
    <name evidence="10" type="ORF">AMAG_05434</name>
</gene>
<keyword evidence="7" id="KW-0413">Isomerase</keyword>
<dbReference type="PANTHER" id="PTHR23074:SF78">
    <property type="entry name" value="KATANIN P60 ATPASE-CONTAINING SUBUNIT A-LIKE 2"/>
    <property type="match status" value="1"/>
</dbReference>
<dbReference type="STRING" id="578462.A0A0L0SBZ4"/>
<dbReference type="InterPro" id="IPR003593">
    <property type="entry name" value="AAA+_ATPase"/>
</dbReference>
<evidence type="ECO:0000256" key="5">
    <source>
        <dbReference type="ARBA" id="ARBA00022840"/>
    </source>
</evidence>
<dbReference type="GO" id="GO:0005874">
    <property type="term" value="C:microtubule"/>
    <property type="evidence" value="ECO:0007669"/>
    <property type="project" value="UniProtKB-KW"/>
</dbReference>
<dbReference type="CDD" id="cd19509">
    <property type="entry name" value="RecA-like_VPS4-like"/>
    <property type="match status" value="1"/>
</dbReference>
<keyword evidence="4" id="KW-0547">Nucleotide-binding</keyword>
<dbReference type="PANTHER" id="PTHR23074">
    <property type="entry name" value="AAA DOMAIN-CONTAINING"/>
    <property type="match status" value="1"/>
</dbReference>
<dbReference type="GO" id="GO:0000922">
    <property type="term" value="C:spindle pole"/>
    <property type="evidence" value="ECO:0007669"/>
    <property type="project" value="UniProtKB-SubCell"/>
</dbReference>
<dbReference type="SUPFAM" id="SSF52540">
    <property type="entry name" value="P-loop containing nucleoside triphosphate hydrolases"/>
    <property type="match status" value="1"/>
</dbReference>
<dbReference type="EMBL" id="GG745335">
    <property type="protein sequence ID" value="KNE59991.1"/>
    <property type="molecule type" value="Genomic_DNA"/>
</dbReference>
<evidence type="ECO:0000256" key="7">
    <source>
        <dbReference type="ARBA" id="ARBA00023235"/>
    </source>
</evidence>
<dbReference type="eggNOG" id="KOG0738">
    <property type="taxonomic scope" value="Eukaryota"/>
</dbReference>
<feature type="region of interest" description="Disordered" evidence="8">
    <location>
        <begin position="38"/>
        <end position="84"/>
    </location>
</feature>
<reference evidence="11" key="2">
    <citation type="submission" date="2009-11" db="EMBL/GenBank/DDBJ databases">
        <title>The Genome Sequence of Allomyces macrogynus strain ATCC 38327.</title>
        <authorList>
            <consortium name="The Broad Institute Genome Sequencing Platform"/>
            <person name="Russ C."/>
            <person name="Cuomo C."/>
            <person name="Shea T."/>
            <person name="Young S.K."/>
            <person name="Zeng Q."/>
            <person name="Koehrsen M."/>
            <person name="Haas B."/>
            <person name="Borodovsky M."/>
            <person name="Guigo R."/>
            <person name="Alvarado L."/>
            <person name="Berlin A."/>
            <person name="Borenstein D."/>
            <person name="Chen Z."/>
            <person name="Engels R."/>
            <person name="Freedman E."/>
            <person name="Gellesch M."/>
            <person name="Goldberg J."/>
            <person name="Griggs A."/>
            <person name="Gujja S."/>
            <person name="Heiman D."/>
            <person name="Hepburn T."/>
            <person name="Howarth C."/>
            <person name="Jen D."/>
            <person name="Larson L."/>
            <person name="Lewis B."/>
            <person name="Mehta T."/>
            <person name="Park D."/>
            <person name="Pearson M."/>
            <person name="Roberts A."/>
            <person name="Saif S."/>
            <person name="Shenoy N."/>
            <person name="Sisk P."/>
            <person name="Stolte C."/>
            <person name="Sykes S."/>
            <person name="Walk T."/>
            <person name="White J."/>
            <person name="Yandava C."/>
            <person name="Burger G."/>
            <person name="Gray M.W."/>
            <person name="Holland P.W.H."/>
            <person name="King N."/>
            <person name="Lang F.B.F."/>
            <person name="Roger A.J."/>
            <person name="Ruiz-Trillo I."/>
            <person name="Lander E."/>
            <person name="Nusbaum C."/>
        </authorList>
    </citation>
    <scope>NUCLEOTIDE SEQUENCE [LARGE SCALE GENOMIC DNA]</scope>
    <source>
        <strain evidence="11">ATCC 38327</strain>
    </source>
</reference>
<dbReference type="InterPro" id="IPR041569">
    <property type="entry name" value="AAA_lid_3"/>
</dbReference>
<reference evidence="10 11" key="1">
    <citation type="submission" date="2009-11" db="EMBL/GenBank/DDBJ databases">
        <title>Annotation of Allomyces macrogynus ATCC 38327.</title>
        <authorList>
            <consortium name="The Broad Institute Genome Sequencing Platform"/>
            <person name="Russ C."/>
            <person name="Cuomo C."/>
            <person name="Burger G."/>
            <person name="Gray M.W."/>
            <person name="Holland P.W.H."/>
            <person name="King N."/>
            <person name="Lang F.B.F."/>
            <person name="Roger A.J."/>
            <person name="Ruiz-Trillo I."/>
            <person name="Young S.K."/>
            <person name="Zeng Q."/>
            <person name="Gargeya S."/>
            <person name="Fitzgerald M."/>
            <person name="Haas B."/>
            <person name="Abouelleil A."/>
            <person name="Alvarado L."/>
            <person name="Arachchi H.M."/>
            <person name="Berlin A."/>
            <person name="Chapman S.B."/>
            <person name="Gearin G."/>
            <person name="Goldberg J."/>
            <person name="Griggs A."/>
            <person name="Gujja S."/>
            <person name="Hansen M."/>
            <person name="Heiman D."/>
            <person name="Howarth C."/>
            <person name="Larimer J."/>
            <person name="Lui A."/>
            <person name="MacDonald P.J.P."/>
            <person name="McCowen C."/>
            <person name="Montmayeur A."/>
            <person name="Murphy C."/>
            <person name="Neiman D."/>
            <person name="Pearson M."/>
            <person name="Priest M."/>
            <person name="Roberts A."/>
            <person name="Saif S."/>
            <person name="Shea T."/>
            <person name="Sisk P."/>
            <person name="Stolte C."/>
            <person name="Sykes S."/>
            <person name="Wortman J."/>
            <person name="Nusbaum C."/>
            <person name="Birren B."/>
        </authorList>
    </citation>
    <scope>NUCLEOTIDE SEQUENCE [LARGE SCALE GENOMIC DNA]</scope>
    <source>
        <strain evidence="10 11">ATCC 38327</strain>
    </source>
</reference>
<accession>A0A0L0SBZ4</accession>
<sequence length="508" mass="55886">MATFQVADNMDLLYILQEFETYYQIKFHRQPKLIRRTLVSGPSTGSSKSSIRSEKGSLSSSLLPSAPLSRSAPSLGSGGKPRKLKPLLNLADEYRRLEDAEPVENGKSRSEAPLLARKTKGAGLDEAKADSAMDLQMMGTAVGSKPAPAAAVKVTDDTPYPGSSDPFSEHQSVGFQRLMKAVPFAPNTEFRELAAIISRDIYQENPCVRFTDIAGLDTAKSLIREAIVFPMKYPELFHPPSLLGPWRGLLLYGPPGTGKTLLAKAIATECGTTFFHVSASSLVSKWRGESEKLVRVLFELARHHAPSTIFMDEVESIMSHRGSENGEHEGSRRMKTELLVQLDGMTKSHNNEPDKAGAPVFFLAATNLPWDLDIALLRRLEKRILVDLPTTAARECMFRAYLPQTTTDAFGNLLVDPNLNYGELARITDGYTGADLKLVSKEALMVPLRQILDAMEDLHLDDATARQPLRRAPVTDAMVHAALGKLRPCCSVELLDKYASWADRFAST</sequence>
<dbReference type="OrthoDB" id="29072at2759"/>
<dbReference type="GO" id="GO:0005524">
    <property type="term" value="F:ATP binding"/>
    <property type="evidence" value="ECO:0007669"/>
    <property type="project" value="UniProtKB-KW"/>
</dbReference>
<dbReference type="Pfam" id="PF17862">
    <property type="entry name" value="AAA_lid_3"/>
    <property type="match status" value="1"/>
</dbReference>
<evidence type="ECO:0000256" key="8">
    <source>
        <dbReference type="SAM" id="MobiDB-lite"/>
    </source>
</evidence>
<dbReference type="VEuPathDB" id="FungiDB:AMAG_05434"/>
<comment type="subcellular location">
    <subcellularLocation>
        <location evidence="1">Cytoplasm</location>
        <location evidence="1">Cytoskeleton</location>
        <location evidence="1">Spindle pole</location>
    </subcellularLocation>
</comment>
<dbReference type="AlphaFoldDB" id="A0A0L0SBZ4"/>
<dbReference type="GO" id="GO:0016853">
    <property type="term" value="F:isomerase activity"/>
    <property type="evidence" value="ECO:0007669"/>
    <property type="project" value="UniProtKB-KW"/>
</dbReference>
<feature type="domain" description="AAA+ ATPase" evidence="9">
    <location>
        <begin position="245"/>
        <end position="390"/>
    </location>
</feature>
<evidence type="ECO:0000259" key="9">
    <source>
        <dbReference type="SMART" id="SM00382"/>
    </source>
</evidence>
<dbReference type="InterPro" id="IPR050304">
    <property type="entry name" value="MT-severing_AAA_ATPase"/>
</dbReference>
<evidence type="ECO:0000256" key="3">
    <source>
        <dbReference type="ARBA" id="ARBA00022701"/>
    </source>
</evidence>
<keyword evidence="11" id="KW-1185">Reference proteome</keyword>
<keyword evidence="2" id="KW-0963">Cytoplasm</keyword>
<evidence type="ECO:0000313" key="11">
    <source>
        <dbReference type="Proteomes" id="UP000054350"/>
    </source>
</evidence>
<dbReference type="Gene3D" id="1.10.8.60">
    <property type="match status" value="1"/>
</dbReference>
<feature type="compositionally biased region" description="Basic and acidic residues" evidence="8">
    <location>
        <begin position="99"/>
        <end position="110"/>
    </location>
</feature>
<evidence type="ECO:0000256" key="2">
    <source>
        <dbReference type="ARBA" id="ARBA00022490"/>
    </source>
</evidence>
<dbReference type="FunFam" id="3.40.50.300:FF:000159">
    <property type="entry name" value="Katanin p60 ATPase-containing subunit A1"/>
    <property type="match status" value="1"/>
</dbReference>
<organism evidence="10 11">
    <name type="scientific">Allomyces macrogynus (strain ATCC 38327)</name>
    <name type="common">Allomyces javanicus var. macrogynus</name>
    <dbReference type="NCBI Taxonomy" id="578462"/>
    <lineage>
        <taxon>Eukaryota</taxon>
        <taxon>Fungi</taxon>
        <taxon>Fungi incertae sedis</taxon>
        <taxon>Blastocladiomycota</taxon>
        <taxon>Blastocladiomycetes</taxon>
        <taxon>Blastocladiales</taxon>
        <taxon>Blastocladiaceae</taxon>
        <taxon>Allomyces</taxon>
    </lineage>
</organism>
<dbReference type="GO" id="GO:0016887">
    <property type="term" value="F:ATP hydrolysis activity"/>
    <property type="evidence" value="ECO:0007669"/>
    <property type="project" value="InterPro"/>
</dbReference>
<dbReference type="InterPro" id="IPR027417">
    <property type="entry name" value="P-loop_NTPase"/>
</dbReference>
<dbReference type="SMART" id="SM00382">
    <property type="entry name" value="AAA"/>
    <property type="match status" value="1"/>
</dbReference>
<evidence type="ECO:0000256" key="4">
    <source>
        <dbReference type="ARBA" id="ARBA00022741"/>
    </source>
</evidence>
<feature type="region of interest" description="Disordered" evidence="8">
    <location>
        <begin position="99"/>
        <end position="121"/>
    </location>
</feature>
<evidence type="ECO:0000256" key="1">
    <source>
        <dbReference type="ARBA" id="ARBA00004647"/>
    </source>
</evidence>
<evidence type="ECO:0000313" key="10">
    <source>
        <dbReference type="EMBL" id="KNE59991.1"/>
    </source>
</evidence>
<name>A0A0L0SBZ4_ALLM3</name>
<keyword evidence="6" id="KW-0206">Cytoskeleton</keyword>
<dbReference type="InterPro" id="IPR003959">
    <property type="entry name" value="ATPase_AAA_core"/>
</dbReference>
<evidence type="ECO:0000256" key="6">
    <source>
        <dbReference type="ARBA" id="ARBA00023212"/>
    </source>
</evidence>